<evidence type="ECO:0000313" key="1">
    <source>
        <dbReference type="EMBL" id="KKM76225.1"/>
    </source>
</evidence>
<dbReference type="AlphaFoldDB" id="A0A0F9MHR4"/>
<organism evidence="1">
    <name type="scientific">marine sediment metagenome</name>
    <dbReference type="NCBI Taxonomy" id="412755"/>
    <lineage>
        <taxon>unclassified sequences</taxon>
        <taxon>metagenomes</taxon>
        <taxon>ecological metagenomes</taxon>
    </lineage>
</organism>
<comment type="caution">
    <text evidence="1">The sequence shown here is derived from an EMBL/GenBank/DDBJ whole genome shotgun (WGS) entry which is preliminary data.</text>
</comment>
<dbReference type="EMBL" id="LAZR01008844">
    <property type="protein sequence ID" value="KKM76225.1"/>
    <property type="molecule type" value="Genomic_DNA"/>
</dbReference>
<reference evidence="1" key="1">
    <citation type="journal article" date="2015" name="Nature">
        <title>Complex archaea that bridge the gap between prokaryotes and eukaryotes.</title>
        <authorList>
            <person name="Spang A."/>
            <person name="Saw J.H."/>
            <person name="Jorgensen S.L."/>
            <person name="Zaremba-Niedzwiedzka K."/>
            <person name="Martijn J."/>
            <person name="Lind A.E."/>
            <person name="van Eijk R."/>
            <person name="Schleper C."/>
            <person name="Guy L."/>
            <person name="Ettema T.J."/>
        </authorList>
    </citation>
    <scope>NUCLEOTIDE SEQUENCE</scope>
</reference>
<sequence length="49" mass="5824">MSKKNDIFVSEMMEKIRGNLILPDKAYFFDTSLIIELGKKLYNYRFSKS</sequence>
<name>A0A0F9MHR4_9ZZZZ</name>
<proteinExistence type="predicted"/>
<gene>
    <name evidence="1" type="ORF">LCGC14_1382280</name>
</gene>
<accession>A0A0F9MHR4</accession>
<protein>
    <submittedName>
        <fullName evidence="1">Uncharacterized protein</fullName>
    </submittedName>
</protein>